<feature type="region of interest" description="Disordered" evidence="3">
    <location>
        <begin position="519"/>
        <end position="549"/>
    </location>
</feature>
<dbReference type="AlphaFoldDB" id="A0A8T2KHM1"/>
<comment type="caution">
    <text evidence="7">The sequence shown here is derived from an EMBL/GenBank/DDBJ whole genome shotgun (WGS) entry which is preliminary data.</text>
</comment>
<evidence type="ECO:0000256" key="3">
    <source>
        <dbReference type="SAM" id="MobiDB-lite"/>
    </source>
</evidence>
<evidence type="ECO:0000256" key="1">
    <source>
        <dbReference type="ARBA" id="ARBA00023157"/>
    </source>
</evidence>
<dbReference type="PANTHER" id="PTHR46908:SF4">
    <property type="entry name" value="TUMOR NECROSIS FACTOR-INDUCIBLE GENE 6 PROTEIN"/>
    <property type="match status" value="1"/>
</dbReference>
<keyword evidence="4" id="KW-0472">Membrane</keyword>
<evidence type="ECO:0000256" key="4">
    <source>
        <dbReference type="SAM" id="Phobius"/>
    </source>
</evidence>
<keyword evidence="4" id="KW-1133">Transmembrane helix</keyword>
<keyword evidence="8" id="KW-1185">Reference proteome</keyword>
<evidence type="ECO:0000313" key="7">
    <source>
        <dbReference type="EMBL" id="KAG8455963.1"/>
    </source>
</evidence>
<keyword evidence="5" id="KW-0732">Signal</keyword>
<reference evidence="7" key="1">
    <citation type="thesis" date="2020" institute="ProQuest LLC" country="789 East Eisenhower Parkway, Ann Arbor, MI, USA">
        <title>Comparative Genomics and Chromosome Evolution.</title>
        <authorList>
            <person name="Mudd A.B."/>
        </authorList>
    </citation>
    <scope>NUCLEOTIDE SEQUENCE</scope>
    <source>
        <strain evidence="7">Female2</strain>
        <tissue evidence="7">Blood</tissue>
    </source>
</reference>
<organism evidence="7 8">
    <name type="scientific">Hymenochirus boettgeri</name>
    <name type="common">Congo dwarf clawed frog</name>
    <dbReference type="NCBI Taxonomy" id="247094"/>
    <lineage>
        <taxon>Eukaryota</taxon>
        <taxon>Metazoa</taxon>
        <taxon>Chordata</taxon>
        <taxon>Craniata</taxon>
        <taxon>Vertebrata</taxon>
        <taxon>Euteleostomi</taxon>
        <taxon>Amphibia</taxon>
        <taxon>Batrachia</taxon>
        <taxon>Anura</taxon>
        <taxon>Pipoidea</taxon>
        <taxon>Pipidae</taxon>
        <taxon>Pipinae</taxon>
        <taxon>Hymenochirus</taxon>
    </lineage>
</organism>
<feature type="domain" description="CUB" evidence="6">
    <location>
        <begin position="30"/>
        <end position="83"/>
    </location>
</feature>
<feature type="compositionally biased region" description="Polar residues" evidence="3">
    <location>
        <begin position="155"/>
        <end position="173"/>
    </location>
</feature>
<dbReference type="SUPFAM" id="SSF49854">
    <property type="entry name" value="Spermadhesin, CUB domain"/>
    <property type="match status" value="1"/>
</dbReference>
<sequence>MEIVPAPWILVTALMLLNAKPQETKVYYKCGAVLDSAEKGLILSPGFPNNYLPGSHCVWQIFIPAGSQLILETLDFDIFESDDFTINSPPSGLKRSSTYNTPNEENLYTKTSLFDELQSSNITPTTVINHNEVGGHIRDISSKRWDKAEQEIKPLSNSQSLTNAQDLEGQAGSSTIQKEATFVTLKRVAEQDSVNAIEPIIAVTARMLEQFEYWQPSSEDATALSMGADGDNATSQPSGQDICLYDVLYISDLVTFSSRFCGSNSPLNKTLLFGSPVEMMEVIMEFISTTDRGRGFAILFAYQNQSIMTSMGVQERRGGDNVMLMAVGAASISFTFVLLLALCLSYRQRFCFKRDEEPEQTTQQLSQSATMEVGEIRLAVPGKDTHSWELEVTNQEEAADLSLQVIPSFSTLTDSQSDEVFVISAENKSESFPCTNFPLQERTLRRSVTSPASVSEWLNLDYSNMDLGVGSNSRDNKEVGPNRQRTWSVRTFNSLLPPISQLQMKWHARTSCGSFAKLDNGGNVKSNQDNSRRAGSDVPMEGTTNRLYSDSLTSNASYPLTRSAQLQRKLPFCNLKKSHPSIGVNNCTNCLHSSTIRNTYIWDNNLNLKTSPECLPSPNCNTANGIQPKELSTDMDFPKTVFTICEVVEDKKPLVLDDQLSPSQDSLSSEKEENFITCTTHKPSVKPTKPLYNLNPWMKSTECSRYCYTQDTASISIPPIVNTNVQEFRGDTNTSSLQMDLFAE</sequence>
<accession>A0A8T2KHM1</accession>
<dbReference type="EMBL" id="JAACNH010000001">
    <property type="protein sequence ID" value="KAG8455963.1"/>
    <property type="molecule type" value="Genomic_DNA"/>
</dbReference>
<dbReference type="InterPro" id="IPR035914">
    <property type="entry name" value="Sperma_CUB_dom_sf"/>
</dbReference>
<dbReference type="InterPro" id="IPR052129">
    <property type="entry name" value="Spermadhesin-Link_domain"/>
</dbReference>
<feature type="signal peptide" evidence="5">
    <location>
        <begin position="1"/>
        <end position="21"/>
    </location>
</feature>
<evidence type="ECO:0000313" key="8">
    <source>
        <dbReference type="Proteomes" id="UP000812440"/>
    </source>
</evidence>
<dbReference type="CDD" id="cd00041">
    <property type="entry name" value="CUB"/>
    <property type="match status" value="1"/>
</dbReference>
<feature type="chain" id="PRO_5035921334" description="CUB domain-containing protein" evidence="5">
    <location>
        <begin position="22"/>
        <end position="744"/>
    </location>
</feature>
<evidence type="ECO:0000256" key="5">
    <source>
        <dbReference type="SAM" id="SignalP"/>
    </source>
</evidence>
<dbReference type="Gene3D" id="2.60.120.290">
    <property type="entry name" value="Spermadhesin, CUB domain"/>
    <property type="match status" value="1"/>
</dbReference>
<dbReference type="InterPro" id="IPR000859">
    <property type="entry name" value="CUB_dom"/>
</dbReference>
<proteinExistence type="predicted"/>
<dbReference type="Pfam" id="PF00431">
    <property type="entry name" value="CUB"/>
    <property type="match status" value="1"/>
</dbReference>
<dbReference type="PANTHER" id="PTHR46908">
    <property type="entry name" value="CUBILIN-LIKE PROTEIN"/>
    <property type="match status" value="1"/>
</dbReference>
<keyword evidence="1 2" id="KW-1015">Disulfide bond</keyword>
<dbReference type="OrthoDB" id="8951018at2759"/>
<name>A0A8T2KHM1_9PIPI</name>
<dbReference type="PROSITE" id="PS01180">
    <property type="entry name" value="CUB"/>
    <property type="match status" value="1"/>
</dbReference>
<protein>
    <recommendedName>
        <fullName evidence="6">CUB domain-containing protein</fullName>
    </recommendedName>
</protein>
<dbReference type="Proteomes" id="UP000812440">
    <property type="component" value="Chromosome 1"/>
</dbReference>
<feature type="region of interest" description="Disordered" evidence="3">
    <location>
        <begin position="154"/>
        <end position="173"/>
    </location>
</feature>
<gene>
    <name evidence="7" type="ORF">GDO86_001959</name>
</gene>
<evidence type="ECO:0000256" key="2">
    <source>
        <dbReference type="PROSITE-ProRule" id="PRU00059"/>
    </source>
</evidence>
<dbReference type="SMART" id="SM00042">
    <property type="entry name" value="CUB"/>
    <property type="match status" value="1"/>
</dbReference>
<comment type="caution">
    <text evidence="2">Lacks conserved residue(s) required for the propagation of feature annotation.</text>
</comment>
<feature type="transmembrane region" description="Helical" evidence="4">
    <location>
        <begin position="322"/>
        <end position="344"/>
    </location>
</feature>
<evidence type="ECO:0000259" key="6">
    <source>
        <dbReference type="PROSITE" id="PS01180"/>
    </source>
</evidence>
<feature type="disulfide bond" evidence="2">
    <location>
        <begin position="30"/>
        <end position="57"/>
    </location>
</feature>
<keyword evidence="4" id="KW-0812">Transmembrane</keyword>